<dbReference type="RefSeq" id="WP_189965675.1">
    <property type="nucleotide sequence ID" value="NZ_BMVL01000002.1"/>
</dbReference>
<organism evidence="5 6">
    <name type="scientific">Streptomyces avidinii</name>
    <dbReference type="NCBI Taxonomy" id="1895"/>
    <lineage>
        <taxon>Bacteria</taxon>
        <taxon>Bacillati</taxon>
        <taxon>Actinomycetota</taxon>
        <taxon>Actinomycetes</taxon>
        <taxon>Kitasatosporales</taxon>
        <taxon>Streptomycetaceae</taxon>
        <taxon>Streptomyces</taxon>
    </lineage>
</organism>
<dbReference type="SMART" id="SM00065">
    <property type="entry name" value="GAF"/>
    <property type="match status" value="1"/>
</dbReference>
<dbReference type="InterPro" id="IPR003018">
    <property type="entry name" value="GAF"/>
</dbReference>
<dbReference type="InterPro" id="IPR036388">
    <property type="entry name" value="WH-like_DNA-bd_sf"/>
</dbReference>
<dbReference type="SUPFAM" id="SSF55781">
    <property type="entry name" value="GAF domain-like"/>
    <property type="match status" value="1"/>
</dbReference>
<dbReference type="Pfam" id="PF13185">
    <property type="entry name" value="GAF_2"/>
    <property type="match status" value="1"/>
</dbReference>
<evidence type="ECO:0000256" key="2">
    <source>
        <dbReference type="ARBA" id="ARBA00023163"/>
    </source>
</evidence>
<keyword evidence="2" id="KW-0804">Transcription</keyword>
<dbReference type="InterPro" id="IPR005561">
    <property type="entry name" value="ANTAR"/>
</dbReference>
<dbReference type="Pfam" id="PF03861">
    <property type="entry name" value="ANTAR"/>
    <property type="match status" value="1"/>
</dbReference>
<keyword evidence="6" id="KW-1185">Reference proteome</keyword>
<dbReference type="Gene3D" id="3.30.450.40">
    <property type="match status" value="1"/>
</dbReference>
<dbReference type="SMART" id="SM01012">
    <property type="entry name" value="ANTAR"/>
    <property type="match status" value="1"/>
</dbReference>
<feature type="domain" description="ANTAR" evidence="4">
    <location>
        <begin position="175"/>
        <end position="230"/>
    </location>
</feature>
<gene>
    <name evidence="5" type="ORF">J2Z77_000714</name>
</gene>
<dbReference type="EMBL" id="JAGGLQ010000001">
    <property type="protein sequence ID" value="MBP2034930.1"/>
    <property type="molecule type" value="Genomic_DNA"/>
</dbReference>
<feature type="domain" description="GAF" evidence="3">
    <location>
        <begin position="24"/>
        <end position="172"/>
    </location>
</feature>
<dbReference type="Gene3D" id="1.10.10.10">
    <property type="entry name" value="Winged helix-like DNA-binding domain superfamily/Winged helix DNA-binding domain"/>
    <property type="match status" value="1"/>
</dbReference>
<dbReference type="Proteomes" id="UP001519310">
    <property type="component" value="Unassembled WGS sequence"/>
</dbReference>
<keyword evidence="1" id="KW-0805">Transcription regulation</keyword>
<evidence type="ECO:0000313" key="5">
    <source>
        <dbReference type="EMBL" id="MBP2034930.1"/>
    </source>
</evidence>
<evidence type="ECO:0000259" key="4">
    <source>
        <dbReference type="SMART" id="SM01012"/>
    </source>
</evidence>
<evidence type="ECO:0000313" key="6">
    <source>
        <dbReference type="Proteomes" id="UP001519310"/>
    </source>
</evidence>
<name>A0ABS4KY15_STRAV</name>
<dbReference type="InterPro" id="IPR012074">
    <property type="entry name" value="GAF_ANTAR"/>
</dbReference>
<sequence length="244" mass="26441">MNTRERQLTEAFVALSDTLADEVDALVLLGRLTRHSVALTRIDAAGVMLVNSRGHLRPAIATEHTLELTEMWQAQIRQGPCIDAFNQGIPVHADDLEADRDRWPDFVPLALTAGYRSAHAVPLIAQCQTIGALNLLVGRPTPLDEAETHLLRALADVATTALMTWKKDGLRSEDIVTSTQAVLSGKAVFDTATGMLAATADITPAQAARHLSAFADRHHQRPTEIAADIVQRRITPQAVLGELS</sequence>
<evidence type="ECO:0000256" key="1">
    <source>
        <dbReference type="ARBA" id="ARBA00023015"/>
    </source>
</evidence>
<accession>A0ABS4KY15</accession>
<evidence type="ECO:0000259" key="3">
    <source>
        <dbReference type="SMART" id="SM00065"/>
    </source>
</evidence>
<dbReference type="InterPro" id="IPR029016">
    <property type="entry name" value="GAF-like_dom_sf"/>
</dbReference>
<reference evidence="5 6" key="1">
    <citation type="submission" date="2021-03" db="EMBL/GenBank/DDBJ databases">
        <title>Genomic Encyclopedia of Type Strains, Phase IV (KMG-IV): sequencing the most valuable type-strain genomes for metagenomic binning, comparative biology and taxonomic classification.</title>
        <authorList>
            <person name="Goeker M."/>
        </authorList>
    </citation>
    <scope>NUCLEOTIDE SEQUENCE [LARGE SCALE GENOMIC DNA]</scope>
    <source>
        <strain evidence="5 6">DSM 40526</strain>
    </source>
</reference>
<comment type="caution">
    <text evidence="5">The sequence shown here is derived from an EMBL/GenBank/DDBJ whole genome shotgun (WGS) entry which is preliminary data.</text>
</comment>
<protein>
    <submittedName>
        <fullName evidence="5">Transcriptional regulator with GAF, ATPase, and Fis domain</fullName>
    </submittedName>
</protein>
<proteinExistence type="predicted"/>
<dbReference type="PIRSF" id="PIRSF036625">
    <property type="entry name" value="GAF_ANTAR"/>
    <property type="match status" value="1"/>
</dbReference>